<sequence>MAAAADQSRADGLDAEIARVRAQAESLRARRSLLASTVLSSPRTLARLRNAEKTSPSPEPKLTSAIKRASEHAKLHQENLHRICAGITAFRVQDPDPHAVDGGRVLGVRIEAFSDGHFLPPYYLLLHKPHPHLHSLRLHKHTIPPCIPLPALLSKHLPQPPPRRRRRRHDTARGTSPTGPDDGDADGDDADALPPPRQDLPALARALRRELCAHHLRIAAVARARRAAGLPPERTRVPGSAAEAEVRKGEEVADADEDAGRMRPVGKLDIVDVSAAHASAREVRIGWADGTEARVRVSREGKAVGAVALGPEADGDGEGRAERRRDIERAVLGGNGLVAEVVERLEGVFG</sequence>
<accession>A0A6A6NMV0</accession>
<evidence type="ECO:0000313" key="8">
    <source>
        <dbReference type="EMBL" id="KAF2452573.1"/>
    </source>
</evidence>
<keyword evidence="9" id="KW-1185">Reference proteome</keyword>
<dbReference type="GO" id="GO:0031511">
    <property type="term" value="C:Mis6-Sim4 complex"/>
    <property type="evidence" value="ECO:0007669"/>
    <property type="project" value="TreeGrafter"/>
</dbReference>
<comment type="subcellular location">
    <subcellularLocation>
        <location evidence="2">Chromosome</location>
        <location evidence="2">Centromere</location>
    </subcellularLocation>
    <subcellularLocation>
        <location evidence="1">Nucleus</location>
    </subcellularLocation>
</comment>
<evidence type="ECO:0000313" key="9">
    <source>
        <dbReference type="Proteomes" id="UP000799766"/>
    </source>
</evidence>
<evidence type="ECO:0000256" key="1">
    <source>
        <dbReference type="ARBA" id="ARBA00004123"/>
    </source>
</evidence>
<dbReference type="InterPro" id="IPR018464">
    <property type="entry name" value="CENP-O"/>
</dbReference>
<reference evidence="8" key="1">
    <citation type="journal article" date="2020" name="Stud. Mycol.">
        <title>101 Dothideomycetes genomes: a test case for predicting lifestyles and emergence of pathogens.</title>
        <authorList>
            <person name="Haridas S."/>
            <person name="Albert R."/>
            <person name="Binder M."/>
            <person name="Bloem J."/>
            <person name="Labutti K."/>
            <person name="Salamov A."/>
            <person name="Andreopoulos B."/>
            <person name="Baker S."/>
            <person name="Barry K."/>
            <person name="Bills G."/>
            <person name="Bluhm B."/>
            <person name="Cannon C."/>
            <person name="Castanera R."/>
            <person name="Culley D."/>
            <person name="Daum C."/>
            <person name="Ezra D."/>
            <person name="Gonzalez J."/>
            <person name="Henrissat B."/>
            <person name="Kuo A."/>
            <person name="Liang C."/>
            <person name="Lipzen A."/>
            <person name="Lutzoni F."/>
            <person name="Magnuson J."/>
            <person name="Mondo S."/>
            <person name="Nolan M."/>
            <person name="Ohm R."/>
            <person name="Pangilinan J."/>
            <person name="Park H.-J."/>
            <person name="Ramirez L."/>
            <person name="Alfaro M."/>
            <person name="Sun H."/>
            <person name="Tritt A."/>
            <person name="Yoshinaga Y."/>
            <person name="Zwiers L.-H."/>
            <person name="Turgeon B."/>
            <person name="Goodwin S."/>
            <person name="Spatafora J."/>
            <person name="Crous P."/>
            <person name="Grigoriev I."/>
        </authorList>
    </citation>
    <scope>NUCLEOTIDE SEQUENCE</scope>
    <source>
        <strain evidence="8">ATCC 16933</strain>
    </source>
</reference>
<keyword evidence="5" id="KW-0539">Nucleus</keyword>
<protein>
    <submittedName>
        <fullName evidence="8">Cenp-O kinetochore centromere component-domain-containing protein</fullName>
    </submittedName>
</protein>
<dbReference type="OrthoDB" id="10050372at2759"/>
<evidence type="ECO:0000256" key="2">
    <source>
        <dbReference type="ARBA" id="ARBA00004584"/>
    </source>
</evidence>
<dbReference type="EMBL" id="MU001707">
    <property type="protein sequence ID" value="KAF2452573.1"/>
    <property type="molecule type" value="Genomic_DNA"/>
</dbReference>
<dbReference type="GO" id="GO:0005634">
    <property type="term" value="C:nucleus"/>
    <property type="evidence" value="ECO:0007669"/>
    <property type="project" value="UniProtKB-SubCell"/>
</dbReference>
<evidence type="ECO:0000256" key="7">
    <source>
        <dbReference type="SAM" id="MobiDB-lite"/>
    </source>
</evidence>
<feature type="region of interest" description="Disordered" evidence="7">
    <location>
        <begin position="152"/>
        <end position="198"/>
    </location>
</feature>
<keyword evidence="6" id="KW-0137">Centromere</keyword>
<evidence type="ECO:0000256" key="4">
    <source>
        <dbReference type="ARBA" id="ARBA00022454"/>
    </source>
</evidence>
<dbReference type="Proteomes" id="UP000799766">
    <property type="component" value="Unassembled WGS sequence"/>
</dbReference>
<evidence type="ECO:0000256" key="3">
    <source>
        <dbReference type="ARBA" id="ARBA00007321"/>
    </source>
</evidence>
<feature type="compositionally biased region" description="Acidic residues" evidence="7">
    <location>
        <begin position="181"/>
        <end position="191"/>
    </location>
</feature>
<dbReference type="AlphaFoldDB" id="A0A6A6NMV0"/>
<evidence type="ECO:0000256" key="6">
    <source>
        <dbReference type="ARBA" id="ARBA00023328"/>
    </source>
</evidence>
<dbReference type="PANTHER" id="PTHR14582">
    <property type="entry name" value="INNER KINETOCHORE SUBUNIT MAL2"/>
    <property type="match status" value="1"/>
</dbReference>
<keyword evidence="4" id="KW-0158">Chromosome</keyword>
<feature type="region of interest" description="Disordered" evidence="7">
    <location>
        <begin position="228"/>
        <end position="256"/>
    </location>
</feature>
<dbReference type="PANTHER" id="PTHR14582:SF1">
    <property type="entry name" value="CENTROMERE PROTEIN O"/>
    <property type="match status" value="1"/>
</dbReference>
<dbReference type="Pfam" id="PF09496">
    <property type="entry name" value="CENP-O"/>
    <property type="match status" value="1"/>
</dbReference>
<gene>
    <name evidence="8" type="ORF">BDY21DRAFT_382747</name>
</gene>
<comment type="similarity">
    <text evidence="3">Belongs to the CENP-O/MCM21 family.</text>
</comment>
<evidence type="ECO:0000256" key="5">
    <source>
        <dbReference type="ARBA" id="ARBA00023242"/>
    </source>
</evidence>
<name>A0A6A6NMV0_9PEZI</name>
<proteinExistence type="inferred from homology"/>
<organism evidence="8 9">
    <name type="scientific">Lineolata rhizophorae</name>
    <dbReference type="NCBI Taxonomy" id="578093"/>
    <lineage>
        <taxon>Eukaryota</taxon>
        <taxon>Fungi</taxon>
        <taxon>Dikarya</taxon>
        <taxon>Ascomycota</taxon>
        <taxon>Pezizomycotina</taxon>
        <taxon>Dothideomycetes</taxon>
        <taxon>Dothideomycetes incertae sedis</taxon>
        <taxon>Lineolatales</taxon>
        <taxon>Lineolataceae</taxon>
        <taxon>Lineolata</taxon>
    </lineage>
</organism>